<evidence type="ECO:0000313" key="8">
    <source>
        <dbReference type="EMBL" id="NGN94906.1"/>
    </source>
</evidence>
<keyword evidence="7" id="KW-1133">Transmembrane helix</keyword>
<evidence type="ECO:0000256" key="2">
    <source>
        <dbReference type="ARBA" id="ARBA00008973"/>
    </source>
</evidence>
<reference evidence="8 9" key="1">
    <citation type="submission" date="2020-02" db="EMBL/GenBank/DDBJ databases">
        <title>Whole-genome analyses of novel actinobacteria.</title>
        <authorList>
            <person name="Sahin N."/>
        </authorList>
    </citation>
    <scope>NUCLEOTIDE SEQUENCE [LARGE SCALE GENOMIC DNA]</scope>
    <source>
        <strain evidence="8 9">KC13</strain>
    </source>
</reference>
<evidence type="ECO:0000256" key="1">
    <source>
        <dbReference type="ARBA" id="ARBA00004635"/>
    </source>
</evidence>
<dbReference type="PANTHER" id="PTHR30429">
    <property type="entry name" value="D-METHIONINE-BINDING LIPOPROTEIN METQ"/>
    <property type="match status" value="1"/>
</dbReference>
<dbReference type="Proteomes" id="UP000483261">
    <property type="component" value="Unassembled WGS sequence"/>
</dbReference>
<evidence type="ECO:0000256" key="4">
    <source>
        <dbReference type="ARBA" id="ARBA00023136"/>
    </source>
</evidence>
<dbReference type="Gene3D" id="3.40.190.10">
    <property type="entry name" value="Periplasmic binding protein-like II"/>
    <property type="match status" value="2"/>
</dbReference>
<comment type="similarity">
    <text evidence="2">Belongs to the NlpA lipoprotein family.</text>
</comment>
<organism evidence="8 9">
    <name type="scientific">Nocardioides turkmenicus</name>
    <dbReference type="NCBI Taxonomy" id="2711220"/>
    <lineage>
        <taxon>Bacteria</taxon>
        <taxon>Bacillati</taxon>
        <taxon>Actinomycetota</taxon>
        <taxon>Actinomycetes</taxon>
        <taxon>Propionibacteriales</taxon>
        <taxon>Nocardioidaceae</taxon>
        <taxon>Nocardioides</taxon>
    </lineage>
</organism>
<proteinExistence type="inferred from homology"/>
<evidence type="ECO:0000256" key="7">
    <source>
        <dbReference type="SAM" id="Phobius"/>
    </source>
</evidence>
<dbReference type="Pfam" id="PF03180">
    <property type="entry name" value="Lipoprotein_9"/>
    <property type="match status" value="1"/>
</dbReference>
<feature type="transmembrane region" description="Helical" evidence="7">
    <location>
        <begin position="24"/>
        <end position="45"/>
    </location>
</feature>
<evidence type="ECO:0000256" key="6">
    <source>
        <dbReference type="ARBA" id="ARBA00023288"/>
    </source>
</evidence>
<evidence type="ECO:0000256" key="3">
    <source>
        <dbReference type="ARBA" id="ARBA00022729"/>
    </source>
</evidence>
<dbReference type="GO" id="GO:0016020">
    <property type="term" value="C:membrane"/>
    <property type="evidence" value="ECO:0007669"/>
    <property type="project" value="UniProtKB-SubCell"/>
</dbReference>
<comment type="caution">
    <text evidence="8">The sequence shown here is derived from an EMBL/GenBank/DDBJ whole genome shotgun (WGS) entry which is preliminary data.</text>
</comment>
<dbReference type="EMBL" id="JAALAA010000018">
    <property type="protein sequence ID" value="NGN94906.1"/>
    <property type="molecule type" value="Genomic_DNA"/>
</dbReference>
<dbReference type="SUPFAM" id="SSF53850">
    <property type="entry name" value="Periplasmic binding protein-like II"/>
    <property type="match status" value="1"/>
</dbReference>
<dbReference type="InterPro" id="IPR004872">
    <property type="entry name" value="Lipoprotein_NlpA"/>
</dbReference>
<keyword evidence="9" id="KW-1185">Reference proteome</keyword>
<dbReference type="PANTHER" id="PTHR30429:SF3">
    <property type="entry name" value="LIPOPROTEIN"/>
    <property type="match status" value="1"/>
</dbReference>
<dbReference type="AlphaFoldDB" id="A0A6M1R478"/>
<keyword evidence="6" id="KW-0449">Lipoprotein</keyword>
<evidence type="ECO:0000313" key="9">
    <source>
        <dbReference type="Proteomes" id="UP000483261"/>
    </source>
</evidence>
<keyword evidence="3" id="KW-0732">Signal</keyword>
<evidence type="ECO:0000256" key="5">
    <source>
        <dbReference type="ARBA" id="ARBA00023139"/>
    </source>
</evidence>
<accession>A0A6M1R478</accession>
<protein>
    <submittedName>
        <fullName evidence="8">Methionine ABC transporter substrate-binding protein</fullName>
    </submittedName>
</protein>
<keyword evidence="4 7" id="KW-0472">Membrane</keyword>
<keyword evidence="7" id="KW-0812">Transmembrane</keyword>
<comment type="subcellular location">
    <subcellularLocation>
        <location evidence="1">Membrane</location>
        <topology evidence="1">Lipid-anchor</topology>
    </subcellularLocation>
</comment>
<dbReference type="RefSeq" id="WP_165112591.1">
    <property type="nucleotide sequence ID" value="NZ_JAALAA010000018.1"/>
</dbReference>
<sequence>MSSNTPEPTPLIEAPLIDPPKAKLPLIIGIVVAAAVVIGGLAFFLTRDDDSAGDLTKVTIGVVGADDPYWKTYQDAAREEGIDLEVKNFGDYNQPNPALSEGELDLNQFQHIIFLADYNVQNDDDLVPLGSTATYPLGLYSSKYKSLDDIKAGETVIVPDDETNQARGLVLLQSEGLIELTDGGTPFSTVKEVDTAASKVKIKAVQASITASSLPDVAAAIINNDFVEDAGLKFEDALATDDPADPKALPYVNIFAVRAEDKDNATYKKLVEIFQTNEDVQQGVYETSGNTAELVKIPVEDLQKSLDDTEKQVEERQ</sequence>
<gene>
    <name evidence="8" type="ORF">G5C66_19470</name>
</gene>
<keyword evidence="5" id="KW-0564">Palmitate</keyword>
<name>A0A6M1R478_9ACTN</name>